<dbReference type="InterPro" id="IPR043128">
    <property type="entry name" value="Rev_trsase/Diguanyl_cyclase"/>
</dbReference>
<evidence type="ECO:0000256" key="1">
    <source>
        <dbReference type="ARBA" id="ARBA00012493"/>
    </source>
</evidence>
<evidence type="ECO:0000256" key="3">
    <source>
        <dbReference type="ARBA" id="ARBA00022695"/>
    </source>
</evidence>
<dbReference type="PANTHER" id="PTHR37984">
    <property type="entry name" value="PROTEIN CBG26694"/>
    <property type="match status" value="1"/>
</dbReference>
<dbReference type="InterPro" id="IPR050951">
    <property type="entry name" value="Retrovirus_Pol_polyprotein"/>
</dbReference>
<dbReference type="Pfam" id="PF17917">
    <property type="entry name" value="RT_RNaseH"/>
    <property type="match status" value="1"/>
</dbReference>
<dbReference type="GO" id="GO:0003964">
    <property type="term" value="F:RNA-directed DNA polymerase activity"/>
    <property type="evidence" value="ECO:0007669"/>
    <property type="project" value="UniProtKB-KW"/>
</dbReference>
<gene>
    <name evidence="11" type="ORF">FVE85_3424</name>
</gene>
<organism evidence="11 12">
    <name type="scientific">Porphyridium purpureum</name>
    <name type="common">Red alga</name>
    <name type="synonym">Porphyridium cruentum</name>
    <dbReference type="NCBI Taxonomy" id="35688"/>
    <lineage>
        <taxon>Eukaryota</taxon>
        <taxon>Rhodophyta</taxon>
        <taxon>Bangiophyceae</taxon>
        <taxon>Porphyridiales</taxon>
        <taxon>Porphyridiaceae</taxon>
        <taxon>Porphyridium</taxon>
    </lineage>
</organism>
<dbReference type="PROSITE" id="PS50994">
    <property type="entry name" value="INTEGRASE"/>
    <property type="match status" value="1"/>
</dbReference>
<dbReference type="EC" id="2.7.7.49" evidence="1"/>
<keyword evidence="7" id="KW-0695">RNA-directed DNA polymerase</keyword>
<dbReference type="Gene3D" id="3.30.70.270">
    <property type="match status" value="2"/>
</dbReference>
<keyword evidence="4" id="KW-0540">Nuclease</keyword>
<dbReference type="Pfam" id="PF17921">
    <property type="entry name" value="Integrase_H2C2"/>
    <property type="match status" value="1"/>
</dbReference>
<dbReference type="Proteomes" id="UP000324585">
    <property type="component" value="Unassembled WGS sequence"/>
</dbReference>
<dbReference type="GO" id="GO:0015074">
    <property type="term" value="P:DNA integration"/>
    <property type="evidence" value="ECO:0007669"/>
    <property type="project" value="InterPro"/>
</dbReference>
<protein>
    <recommendedName>
        <fullName evidence="1">RNA-directed DNA polymerase</fullName>
        <ecNumber evidence="1">2.7.7.49</ecNumber>
    </recommendedName>
</protein>
<proteinExistence type="predicted"/>
<reference evidence="12" key="1">
    <citation type="journal article" date="2019" name="Nat. Commun.">
        <title>Expansion of phycobilisome linker gene families in mesophilic red algae.</title>
        <authorList>
            <person name="Lee J."/>
            <person name="Kim D."/>
            <person name="Bhattacharya D."/>
            <person name="Yoon H.S."/>
        </authorList>
    </citation>
    <scope>NUCLEOTIDE SEQUENCE [LARGE SCALE GENOMIC DNA]</scope>
    <source>
        <strain evidence="12">CCMP 1328</strain>
    </source>
</reference>
<dbReference type="FunFam" id="3.30.420.10:FF:000032">
    <property type="entry name" value="Retrovirus-related Pol polyprotein from transposon 297-like Protein"/>
    <property type="match status" value="1"/>
</dbReference>
<dbReference type="InterPro" id="IPR021109">
    <property type="entry name" value="Peptidase_aspartic_dom_sf"/>
</dbReference>
<name>A0A5J4YWZ5_PORPP</name>
<evidence type="ECO:0000313" key="11">
    <source>
        <dbReference type="EMBL" id="KAA8495183.1"/>
    </source>
</evidence>
<keyword evidence="2" id="KW-0808">Transferase</keyword>
<sequence>MIGPSLQVALGVPPVAQVGVSDINSNWFARMSERLQLLESRMAAVTLDEHPAGAGIPAATAVQSGVGGPGPQERVDEDGFARDRPPAREVAMNNDRAQAWKDALVPFKVSNEGDPNFPMAFANIRSLLHTTPPVGRVLRRELALQWMQHAFAGHAQRYLWQLMRLYPAEGVELILGRMESRFFNQVHATTLKMKWEGMRMMERESVSAYAERVADMATCQSVLPTDAEMKNRFLAGLHLQLQDWTLLVGASFAEAVAVTVKTAQKLAYQRKRVSVDEVFAVDGVEEAPWVPGRQRVSQPGLRMTGSTHASLNSGHGAAHVEQAGMYVPDSSRAPRVPSPGRQGAQTRVVVGTTTGSSRCYDRVGKRVGGRPEWRGRLEPPEQSRKEIAGFSLGEPDVCGIEEFEVVDEVKVDYELCSPCPLDGSAVDGARENRVEELNVGERVPEVRIPVSFPTSRGHMTMDAKVDTGAGPTIMDEWLFDELEGQVESLSPAVHAVAPDGRALKTGASGWVWMEAAGAGLLREPVLTMPGLRSQLLLGRDFLKRRKALLDFGKGRVLFVVKSGQLSVPFDRTQEPYIEPVDDVEVDEEAHVVDALEKLDLTGFGERAQAVRAMLKRNREVFIGSGCIHGEEYKIHLKEGATPANIRMRRKSPQEEVLEREEVTKHLKAGNLVPCAASAWGAVNVFVKKKSGAMRMTTDFRALNQRVVKEIYPLKDLKEVLEFLARGRVFSALDLKDGFFNISLEESCRHLTAVKTVLGLVCYAKDPQGLITSPFVMQRAAENLLRPFAGVTVAYMDDMHLVTISVEEHERWLEKVVVHLRERGAKLNVKKCEFGFSEVEVPGHSAKGGEIAPGREHVNGIANLTEPRSAEALLRFLGLCNWFSSHVPGFAEITRPLYDVLAGTRWNAKRRNRFERIVIEDFDARWGESQRNAWLDLKAALLSPAVLVPPVPERAKRLFADASADAIGAVLLQQENGGVWRPIAFISRRLKGPERNYSVSEKELLSILYAARKLRHYVMGAKVEFVTDHQALSWMWRQEAPTGRLSRWLLELQSWDFVMRYRPGEENAAANCLSRDGALDSGECEDEAVDETSIAVSLPSMEELLREQRALETVEMPHWKDDDEFAQDQRGLIVKQVGAKELPWVPSTLVKRVLGYYHGPAFAGHFGRDRLMRRVGSVLWWPHFKKTIDIFLKECVHCTMERMPRLARVKGILAPFRPVRRFELVAVDVTTVTPESERGFKKVLVIADQFTRYVVCMPMRDESAVTVAEALLEGWVYRFGAPERILSDNGAAFAGEVVRAMCSILGIKQVFTSPYHPQGNGQVERFNRTLLSEVRARVLTSEQDWDKHLAAATYAYNTSVHETTRMSPFEAMFGVKAPELDRDILVVSEDAVAAETDIAGQLCRLHELVRKATEQKREPVARWYNS</sequence>
<feature type="region of interest" description="Disordered" evidence="8">
    <location>
        <begin position="60"/>
        <end position="80"/>
    </location>
</feature>
<evidence type="ECO:0000256" key="8">
    <source>
        <dbReference type="SAM" id="MobiDB-lite"/>
    </source>
</evidence>
<feature type="region of interest" description="Disordered" evidence="8">
    <location>
        <begin position="328"/>
        <end position="384"/>
    </location>
</feature>
<comment type="caution">
    <text evidence="11">The sequence shown here is derived from an EMBL/GenBank/DDBJ whole genome shotgun (WGS) entry which is preliminary data.</text>
</comment>
<feature type="compositionally biased region" description="Basic and acidic residues" evidence="8">
    <location>
        <begin position="359"/>
        <end position="384"/>
    </location>
</feature>
<evidence type="ECO:0000256" key="5">
    <source>
        <dbReference type="ARBA" id="ARBA00022759"/>
    </source>
</evidence>
<dbReference type="InterPro" id="IPR041373">
    <property type="entry name" value="RT_RNaseH"/>
</dbReference>
<dbReference type="InterPro" id="IPR036397">
    <property type="entry name" value="RNaseH_sf"/>
</dbReference>
<feature type="compositionally biased region" description="Low complexity" evidence="8">
    <location>
        <begin position="346"/>
        <end position="358"/>
    </location>
</feature>
<dbReference type="PANTHER" id="PTHR37984:SF5">
    <property type="entry name" value="PROTEIN NYNRIN-LIKE"/>
    <property type="match status" value="1"/>
</dbReference>
<keyword evidence="5" id="KW-0255">Endonuclease</keyword>
<evidence type="ECO:0000313" key="12">
    <source>
        <dbReference type="Proteomes" id="UP000324585"/>
    </source>
</evidence>
<feature type="domain" description="Integrase catalytic" evidence="10">
    <location>
        <begin position="1213"/>
        <end position="1375"/>
    </location>
</feature>
<evidence type="ECO:0000259" key="10">
    <source>
        <dbReference type="PROSITE" id="PS50994"/>
    </source>
</evidence>
<dbReference type="CDD" id="cd01647">
    <property type="entry name" value="RT_LTR"/>
    <property type="match status" value="1"/>
</dbReference>
<dbReference type="GO" id="GO:0003676">
    <property type="term" value="F:nucleic acid binding"/>
    <property type="evidence" value="ECO:0007669"/>
    <property type="project" value="InterPro"/>
</dbReference>
<dbReference type="OrthoDB" id="420169at2759"/>
<evidence type="ECO:0000256" key="7">
    <source>
        <dbReference type="ARBA" id="ARBA00022918"/>
    </source>
</evidence>
<dbReference type="SUPFAM" id="SSF53098">
    <property type="entry name" value="Ribonuclease H-like"/>
    <property type="match status" value="1"/>
</dbReference>
<evidence type="ECO:0000259" key="9">
    <source>
        <dbReference type="PROSITE" id="PS50878"/>
    </source>
</evidence>
<dbReference type="Gene3D" id="3.10.10.10">
    <property type="entry name" value="HIV Type 1 Reverse Transcriptase, subunit A, domain 1"/>
    <property type="match status" value="1"/>
</dbReference>
<evidence type="ECO:0000256" key="2">
    <source>
        <dbReference type="ARBA" id="ARBA00022679"/>
    </source>
</evidence>
<dbReference type="GO" id="GO:0016787">
    <property type="term" value="F:hydrolase activity"/>
    <property type="evidence" value="ECO:0007669"/>
    <property type="project" value="UniProtKB-KW"/>
</dbReference>
<dbReference type="CDD" id="cd09274">
    <property type="entry name" value="RNase_HI_RT_Ty3"/>
    <property type="match status" value="1"/>
</dbReference>
<dbReference type="InterPro" id="IPR000477">
    <property type="entry name" value="RT_dom"/>
</dbReference>
<dbReference type="InterPro" id="IPR041588">
    <property type="entry name" value="Integrase_H2C2"/>
</dbReference>
<dbReference type="Gene3D" id="1.10.340.70">
    <property type="match status" value="1"/>
</dbReference>
<dbReference type="Gene3D" id="2.40.70.10">
    <property type="entry name" value="Acid Proteases"/>
    <property type="match status" value="1"/>
</dbReference>
<dbReference type="InterPro" id="IPR001584">
    <property type="entry name" value="Integrase_cat-core"/>
</dbReference>
<accession>A0A5J4YWZ5</accession>
<evidence type="ECO:0000256" key="6">
    <source>
        <dbReference type="ARBA" id="ARBA00022801"/>
    </source>
</evidence>
<keyword evidence="3" id="KW-0548">Nucleotidyltransferase</keyword>
<dbReference type="Pfam" id="PF00665">
    <property type="entry name" value="rve"/>
    <property type="match status" value="1"/>
</dbReference>
<dbReference type="SUPFAM" id="SSF56672">
    <property type="entry name" value="DNA/RNA polymerases"/>
    <property type="match status" value="1"/>
</dbReference>
<dbReference type="Pfam" id="PF00078">
    <property type="entry name" value="RVT_1"/>
    <property type="match status" value="1"/>
</dbReference>
<keyword evidence="12" id="KW-1185">Reference proteome</keyword>
<dbReference type="Gene3D" id="3.30.420.10">
    <property type="entry name" value="Ribonuclease H-like superfamily/Ribonuclease H"/>
    <property type="match status" value="1"/>
</dbReference>
<evidence type="ECO:0000256" key="4">
    <source>
        <dbReference type="ARBA" id="ARBA00022722"/>
    </source>
</evidence>
<feature type="domain" description="Reverse transcriptase" evidence="9">
    <location>
        <begin position="667"/>
        <end position="880"/>
    </location>
</feature>
<dbReference type="InterPro" id="IPR043502">
    <property type="entry name" value="DNA/RNA_pol_sf"/>
</dbReference>
<dbReference type="EMBL" id="VRMN01000004">
    <property type="protein sequence ID" value="KAA8495183.1"/>
    <property type="molecule type" value="Genomic_DNA"/>
</dbReference>
<dbReference type="PROSITE" id="PS50878">
    <property type="entry name" value="RT_POL"/>
    <property type="match status" value="1"/>
</dbReference>
<dbReference type="GO" id="GO:0004519">
    <property type="term" value="F:endonuclease activity"/>
    <property type="evidence" value="ECO:0007669"/>
    <property type="project" value="UniProtKB-KW"/>
</dbReference>
<dbReference type="InterPro" id="IPR012337">
    <property type="entry name" value="RNaseH-like_sf"/>
</dbReference>
<keyword evidence="6" id="KW-0378">Hydrolase</keyword>